<feature type="region of interest" description="Disordered" evidence="1">
    <location>
        <begin position="126"/>
        <end position="148"/>
    </location>
</feature>
<evidence type="ECO:0000313" key="4">
    <source>
        <dbReference type="Proteomes" id="UP001516400"/>
    </source>
</evidence>
<keyword evidence="2" id="KW-0472">Membrane</keyword>
<protein>
    <submittedName>
        <fullName evidence="3">Uncharacterized protein</fullName>
    </submittedName>
</protein>
<keyword evidence="2" id="KW-0812">Transmembrane</keyword>
<evidence type="ECO:0000256" key="2">
    <source>
        <dbReference type="SAM" id="Phobius"/>
    </source>
</evidence>
<evidence type="ECO:0000256" key="1">
    <source>
        <dbReference type="SAM" id="MobiDB-lite"/>
    </source>
</evidence>
<comment type="caution">
    <text evidence="3">The sequence shown here is derived from an EMBL/GenBank/DDBJ whole genome shotgun (WGS) entry which is preliminary data.</text>
</comment>
<evidence type="ECO:0000313" key="3">
    <source>
        <dbReference type="EMBL" id="KAL3289105.1"/>
    </source>
</evidence>
<dbReference type="Proteomes" id="UP001516400">
    <property type="component" value="Unassembled WGS sequence"/>
</dbReference>
<keyword evidence="4" id="KW-1185">Reference proteome</keyword>
<sequence>MSTFDDVKKPEDPNAKLPPHKINPSYTVRVLCCVAFIFLTEICLAHYVYRLIHAEIRNEFISKNQFDQFFINEILGEKAQNELFRLYREFQMKNGTRKKREAPDMNLLDTSSTEPHVEFFNPEMRESLESKDEIRRQQSGGKGGAPGGDSWVWLTSYSRIPVSCFQV</sequence>
<dbReference type="AlphaFoldDB" id="A0ABD2PEG5"/>
<organism evidence="3 4">
    <name type="scientific">Cryptolaemus montrouzieri</name>
    <dbReference type="NCBI Taxonomy" id="559131"/>
    <lineage>
        <taxon>Eukaryota</taxon>
        <taxon>Metazoa</taxon>
        <taxon>Ecdysozoa</taxon>
        <taxon>Arthropoda</taxon>
        <taxon>Hexapoda</taxon>
        <taxon>Insecta</taxon>
        <taxon>Pterygota</taxon>
        <taxon>Neoptera</taxon>
        <taxon>Endopterygota</taxon>
        <taxon>Coleoptera</taxon>
        <taxon>Polyphaga</taxon>
        <taxon>Cucujiformia</taxon>
        <taxon>Coccinelloidea</taxon>
        <taxon>Coccinellidae</taxon>
        <taxon>Scymninae</taxon>
        <taxon>Scymnini</taxon>
        <taxon>Cryptolaemus</taxon>
    </lineage>
</organism>
<gene>
    <name evidence="3" type="ORF">HHI36_003546</name>
</gene>
<feature type="compositionally biased region" description="Basic and acidic residues" evidence="1">
    <location>
        <begin position="126"/>
        <end position="136"/>
    </location>
</feature>
<proteinExistence type="predicted"/>
<dbReference type="EMBL" id="JABFTP020000185">
    <property type="protein sequence ID" value="KAL3289105.1"/>
    <property type="molecule type" value="Genomic_DNA"/>
</dbReference>
<feature type="transmembrane region" description="Helical" evidence="2">
    <location>
        <begin position="26"/>
        <end position="49"/>
    </location>
</feature>
<accession>A0ABD2PEG5</accession>
<keyword evidence="2" id="KW-1133">Transmembrane helix</keyword>
<reference evidence="3 4" key="1">
    <citation type="journal article" date="2021" name="BMC Biol.">
        <title>Horizontally acquired antibacterial genes associated with adaptive radiation of ladybird beetles.</title>
        <authorList>
            <person name="Li H.S."/>
            <person name="Tang X.F."/>
            <person name="Huang Y.H."/>
            <person name="Xu Z.Y."/>
            <person name="Chen M.L."/>
            <person name="Du X.Y."/>
            <person name="Qiu B.Y."/>
            <person name="Chen P.T."/>
            <person name="Zhang W."/>
            <person name="Slipinski A."/>
            <person name="Escalona H.E."/>
            <person name="Waterhouse R.M."/>
            <person name="Zwick A."/>
            <person name="Pang H."/>
        </authorList>
    </citation>
    <scope>NUCLEOTIDE SEQUENCE [LARGE SCALE GENOMIC DNA]</scope>
    <source>
        <strain evidence="3">SYSU2018</strain>
    </source>
</reference>
<name>A0ABD2PEG5_9CUCU</name>